<dbReference type="RefSeq" id="WP_122103849.1">
    <property type="nucleotide sequence ID" value="NZ_JBHSKV010000001.1"/>
</dbReference>
<dbReference type="SUPFAM" id="SSF52540">
    <property type="entry name" value="P-loop containing nucleoside triphosphate hydrolases"/>
    <property type="match status" value="1"/>
</dbReference>
<feature type="coiled-coil region" evidence="1">
    <location>
        <begin position="1124"/>
        <end position="1151"/>
    </location>
</feature>
<dbReference type="Proteomes" id="UP001596145">
    <property type="component" value="Unassembled WGS sequence"/>
</dbReference>
<evidence type="ECO:0000313" key="2">
    <source>
        <dbReference type="EMBL" id="MFC5133493.1"/>
    </source>
</evidence>
<evidence type="ECO:0000313" key="3">
    <source>
        <dbReference type="Proteomes" id="UP001596145"/>
    </source>
</evidence>
<dbReference type="AlphaFoldDB" id="A0ABD5QMT2"/>
<evidence type="ECO:0008006" key="4">
    <source>
        <dbReference type="Google" id="ProtNLM"/>
    </source>
</evidence>
<keyword evidence="1" id="KW-0175">Coiled coil</keyword>
<organism evidence="2 3">
    <name type="scientific">Halorubrum glutamatedens</name>
    <dbReference type="NCBI Taxonomy" id="2707018"/>
    <lineage>
        <taxon>Archaea</taxon>
        <taxon>Methanobacteriati</taxon>
        <taxon>Methanobacteriota</taxon>
        <taxon>Stenosarchaea group</taxon>
        <taxon>Halobacteria</taxon>
        <taxon>Halobacteriales</taxon>
        <taxon>Haloferacaceae</taxon>
        <taxon>Halorubrum</taxon>
    </lineage>
</organism>
<comment type="caution">
    <text evidence="2">The sequence shown here is derived from an EMBL/GenBank/DDBJ whole genome shotgun (WGS) entry which is preliminary data.</text>
</comment>
<dbReference type="InterPro" id="IPR027417">
    <property type="entry name" value="P-loop_NTPase"/>
</dbReference>
<reference evidence="2 3" key="1">
    <citation type="journal article" date="2019" name="Int. J. Syst. Evol. Microbiol.">
        <title>The Global Catalogue of Microorganisms (GCM) 10K type strain sequencing project: providing services to taxonomists for standard genome sequencing and annotation.</title>
        <authorList>
            <consortium name="The Broad Institute Genomics Platform"/>
            <consortium name="The Broad Institute Genome Sequencing Center for Infectious Disease"/>
            <person name="Wu L."/>
            <person name="Ma J."/>
        </authorList>
    </citation>
    <scope>NUCLEOTIDE SEQUENCE [LARGE SCALE GENOMIC DNA]</scope>
    <source>
        <strain evidence="2 3">CGMCC 1.16026</strain>
    </source>
</reference>
<accession>A0ABD5QMT2</accession>
<evidence type="ECO:0000256" key="1">
    <source>
        <dbReference type="SAM" id="Coils"/>
    </source>
</evidence>
<name>A0ABD5QMT2_9EURY</name>
<proteinExistence type="predicted"/>
<sequence>MEEAKEDVVNILDRQTIKRVRRECERLAREKDLPEFEAFLEEGTHFILTDKRADILHGVHDGLASQDSPGVILHGAYGSGKTVMMENIELLCDSSQEFGGHEFNQLQYGETPIDCITISLEQNDTPTDFLFAIFQSLVDHSDSVGTDDLIAIFNDRKINLTIEDLDDTLPSSQREDLIDRFEDPASLEDIARVSKSLTAGDAHKPITWFTTYYREREDRYPALYIDEFEQLFRQGVDPGGTYRLKAIIQKMIRNAVSGFDDLDAPPYILFANTLSLDELTDRFSAERDLIDRITESVSYNIDLSEDETKELFAKLYRLYVIPLLADRDGDVQAWYDTIVSADRGDDGYVYPFTEDTLDFALSIVQKFEDETQGETVVRAFRDYKRILIAFLDHWDGEGRIDLDFLYQHGDAVREQLRGQVERVNLDELPGEGSIEATIEADYDTATTIDRRILRQVAKVGILEKEERPVYFTAEEIADIAGTIELQISEDEAEDLISRAANGPDYFDEEEGRLEFDPNELTGTAVGGGELSLADQVGEAIEDLDLEDKNLVQLWAAMREHRFPDTSFENQQNQFLVFDTEGDLNYTSNVYFTVAPDELPEQLQAEVDDEALNIVIRFGRATDGDLPARFYVTERNGRAADITDAIETSLNQELETHFDEDSGYYDLIEAIQENNPRFDDAYEAYVMFLKLSLASLAGEDLPEDVGVRTADQTSFSIIQTVDRSVTNIAGGYPRTKLGFNEAYTGKNYLNLVYGIKHLDLEDDLIFANPNHPRIDVRSFGRVSRSREAGDEFRDIVSSFAEHESFIQERDTGEYDIVPQFSSYSSVLDTIESHLDDDGLDFDEILELIFGTTEVENVTKAMVYLLLILGQYWDDYSWVFEDDSETTIIPADVRIETQRDQTRRKIGRAIEIEILDQAKQDTPDSDPVEALKDKYDSVEDADATELDELQGEVDADWDFDFQTVDESLREIVANDVFADTEVATYANTVRPLGSIDPELRYLILDDLDHVVTQVKKAATVLEKQEDLEHLTTKLDWFGIDPDLQSEDLDIECITTIEEFWETHQVERNIEDAAVGDDLDGYLDGDIQLSRLFEMLQSRRKSIVPQVETYDAEDDKDALDDDLEYVKGELTDAIEEEQETVSAAQDELAEYRDRIPGESSWLRRGQTYLDNCETELESSPAQFDHDQYGDYWEQWETARTNLEEEAFGEDEFEETVRKYDPDIEIDVVEDATEDGLSDRFTELDDDEFQQVIDGLRGSTTAAEELKQSLLKIRVKAELTGDES</sequence>
<keyword evidence="3" id="KW-1185">Reference proteome</keyword>
<gene>
    <name evidence="2" type="ORF">ACFPJA_01955</name>
</gene>
<dbReference type="EMBL" id="JBHSKV010000001">
    <property type="protein sequence ID" value="MFC5133493.1"/>
    <property type="molecule type" value="Genomic_DNA"/>
</dbReference>
<protein>
    <recommendedName>
        <fullName evidence="4">ATP-binding protein</fullName>
    </recommendedName>
</protein>